<evidence type="ECO:0000256" key="3">
    <source>
        <dbReference type="ARBA" id="ARBA00022729"/>
    </source>
</evidence>
<dbReference type="GO" id="GO:0009279">
    <property type="term" value="C:cell outer membrane"/>
    <property type="evidence" value="ECO:0007669"/>
    <property type="project" value="UniProtKB-SubCell"/>
</dbReference>
<dbReference type="Pfam" id="PF07980">
    <property type="entry name" value="SusD_RagB"/>
    <property type="match status" value="1"/>
</dbReference>
<reference evidence="8 9" key="1">
    <citation type="submission" date="2016-10" db="EMBL/GenBank/DDBJ databases">
        <authorList>
            <person name="de Groot N.N."/>
        </authorList>
    </citation>
    <scope>NUCLEOTIDE SEQUENCE [LARGE SCALE GENOMIC DNA]</scope>
    <source>
        <strain evidence="8 9">47C3B</strain>
    </source>
</reference>
<keyword evidence="9" id="KW-1185">Reference proteome</keyword>
<dbReference type="EMBL" id="FNAI01000034">
    <property type="protein sequence ID" value="SDF80905.1"/>
    <property type="molecule type" value="Genomic_DNA"/>
</dbReference>
<evidence type="ECO:0000256" key="2">
    <source>
        <dbReference type="ARBA" id="ARBA00006275"/>
    </source>
</evidence>
<evidence type="ECO:0000313" key="9">
    <source>
        <dbReference type="Proteomes" id="UP000199072"/>
    </source>
</evidence>
<keyword evidence="3" id="KW-0732">Signal</keyword>
<dbReference type="Proteomes" id="UP000199072">
    <property type="component" value="Unassembled WGS sequence"/>
</dbReference>
<name>A0A1G7P3N6_9SPHI</name>
<evidence type="ECO:0000256" key="4">
    <source>
        <dbReference type="ARBA" id="ARBA00023136"/>
    </source>
</evidence>
<evidence type="ECO:0000313" key="8">
    <source>
        <dbReference type="EMBL" id="SDF80905.1"/>
    </source>
</evidence>
<dbReference type="SUPFAM" id="SSF48452">
    <property type="entry name" value="TPR-like"/>
    <property type="match status" value="1"/>
</dbReference>
<evidence type="ECO:0000259" key="7">
    <source>
        <dbReference type="Pfam" id="PF14322"/>
    </source>
</evidence>
<sequence>MKTIYKIIITGFLLIVSSCTKEYLDKKPNKALLVPTTLTDFQALLDNTGVMNVVPAIQRIAADYYYTTNAGLIAYANPFEQNSYLWAKDVYQGASMSDWNIPYQQVFYANIALDGLNDIKPDASTQIDYNRVKGSALFYRAIAFYHLAQLFCKPYNPATASQDLGIPISLSSDVNVRPGRGTVQKTYNQIITDLTAAASLLPVTATLKSRPSRPAALALLARAYQTMLNYDQALSYASQCLQLKNSLLDYNTLSTTSSSPFPASLPNGNDEVLFHSITLSYSFAKSALTGIDTLLYRSFSANDLRKSLFFNAPNVNNMIRAKNSYAGTAGTFAGIALDEIYLIKAECYARKGDINNSMNDLNILLAKRYKAGTFASLTASSADDALAKILVERRKELLTNVGLLRWTDLRRLNQEPRFAVTLNRIINGQVYTLPPNDPRYVFPIPDDEIAGSGIEQNIR</sequence>
<feature type="domain" description="SusD-like N-terminal" evidence="7">
    <location>
        <begin position="22"/>
        <end position="224"/>
    </location>
</feature>
<keyword evidence="4" id="KW-0472">Membrane</keyword>
<evidence type="ECO:0000256" key="5">
    <source>
        <dbReference type="ARBA" id="ARBA00023237"/>
    </source>
</evidence>
<evidence type="ECO:0000256" key="1">
    <source>
        <dbReference type="ARBA" id="ARBA00004442"/>
    </source>
</evidence>
<accession>A0A1G7P3N6</accession>
<dbReference type="PROSITE" id="PS51257">
    <property type="entry name" value="PROKAR_LIPOPROTEIN"/>
    <property type="match status" value="1"/>
</dbReference>
<protein>
    <submittedName>
        <fullName evidence="8">SusD family protein</fullName>
    </submittedName>
</protein>
<keyword evidence="5" id="KW-0998">Cell outer membrane</keyword>
<proteinExistence type="inferred from homology"/>
<dbReference type="Pfam" id="PF14322">
    <property type="entry name" value="SusD-like_3"/>
    <property type="match status" value="1"/>
</dbReference>
<evidence type="ECO:0000259" key="6">
    <source>
        <dbReference type="Pfam" id="PF07980"/>
    </source>
</evidence>
<dbReference type="AlphaFoldDB" id="A0A1G7P3N6"/>
<dbReference type="Gene3D" id="1.25.40.390">
    <property type="match status" value="2"/>
</dbReference>
<dbReference type="InterPro" id="IPR033985">
    <property type="entry name" value="SusD-like_N"/>
</dbReference>
<organism evidence="8 9">
    <name type="scientific">Mucilaginibacter pineti</name>
    <dbReference type="NCBI Taxonomy" id="1391627"/>
    <lineage>
        <taxon>Bacteria</taxon>
        <taxon>Pseudomonadati</taxon>
        <taxon>Bacteroidota</taxon>
        <taxon>Sphingobacteriia</taxon>
        <taxon>Sphingobacteriales</taxon>
        <taxon>Sphingobacteriaceae</taxon>
        <taxon>Mucilaginibacter</taxon>
    </lineage>
</organism>
<dbReference type="OrthoDB" id="653598at2"/>
<comment type="similarity">
    <text evidence="2">Belongs to the SusD family.</text>
</comment>
<dbReference type="STRING" id="1391627.SAMN05216464_1343"/>
<feature type="domain" description="RagB/SusD" evidence="6">
    <location>
        <begin position="339"/>
        <end position="450"/>
    </location>
</feature>
<gene>
    <name evidence="8" type="ORF">SAMN05216464_1343</name>
</gene>
<dbReference type="InterPro" id="IPR011990">
    <property type="entry name" value="TPR-like_helical_dom_sf"/>
</dbReference>
<dbReference type="RefSeq" id="WP_091157849.1">
    <property type="nucleotide sequence ID" value="NZ_FNAI01000034.1"/>
</dbReference>
<dbReference type="InterPro" id="IPR012944">
    <property type="entry name" value="SusD_RagB_dom"/>
</dbReference>
<comment type="subcellular location">
    <subcellularLocation>
        <location evidence="1">Cell outer membrane</location>
    </subcellularLocation>
</comment>